<keyword evidence="2" id="KW-1185">Reference proteome</keyword>
<organism evidence="1 2">
    <name type="scientific">Pseudonocardia endophytica</name>
    <dbReference type="NCBI Taxonomy" id="401976"/>
    <lineage>
        <taxon>Bacteria</taxon>
        <taxon>Bacillati</taxon>
        <taxon>Actinomycetota</taxon>
        <taxon>Actinomycetes</taxon>
        <taxon>Pseudonocardiales</taxon>
        <taxon>Pseudonocardiaceae</taxon>
        <taxon>Pseudonocardia</taxon>
    </lineage>
</organism>
<dbReference type="EMBL" id="SMFZ01000002">
    <property type="protein sequence ID" value="TCK22221.1"/>
    <property type="molecule type" value="Genomic_DNA"/>
</dbReference>
<dbReference type="GO" id="GO:0003677">
    <property type="term" value="F:DNA binding"/>
    <property type="evidence" value="ECO:0007669"/>
    <property type="project" value="UniProtKB-KW"/>
</dbReference>
<accession>A0A4R1HM79</accession>
<evidence type="ECO:0000313" key="2">
    <source>
        <dbReference type="Proteomes" id="UP000295560"/>
    </source>
</evidence>
<dbReference type="PANTHER" id="PTHR38479">
    <property type="entry name" value="LMO0824 PROTEIN"/>
    <property type="match status" value="1"/>
</dbReference>
<gene>
    <name evidence="1" type="ORF">EV378_6221</name>
</gene>
<protein>
    <submittedName>
        <fullName evidence="1">Winged helix DNA-binding protein</fullName>
    </submittedName>
</protein>
<keyword evidence="1" id="KW-0238">DNA-binding</keyword>
<proteinExistence type="predicted"/>
<dbReference type="Pfam" id="PF06224">
    <property type="entry name" value="AlkZ-like"/>
    <property type="match status" value="1"/>
</dbReference>
<dbReference type="AlphaFoldDB" id="A0A4R1HM79"/>
<dbReference type="Proteomes" id="UP000295560">
    <property type="component" value="Unassembled WGS sequence"/>
</dbReference>
<name>A0A4R1HM79_PSEEN</name>
<dbReference type="RefSeq" id="WP_132430919.1">
    <property type="nucleotide sequence ID" value="NZ_SMFZ01000002.1"/>
</dbReference>
<dbReference type="OrthoDB" id="9148135at2"/>
<comment type="caution">
    <text evidence="1">The sequence shown here is derived from an EMBL/GenBank/DDBJ whole genome shotgun (WGS) entry which is preliminary data.</text>
</comment>
<dbReference type="PANTHER" id="PTHR38479:SF2">
    <property type="entry name" value="WINGED HELIX DNA-BINDING DOMAIN-CONTAINING PROTEIN"/>
    <property type="match status" value="1"/>
</dbReference>
<evidence type="ECO:0000313" key="1">
    <source>
        <dbReference type="EMBL" id="TCK22221.1"/>
    </source>
</evidence>
<reference evidence="1 2" key="1">
    <citation type="submission" date="2019-03" db="EMBL/GenBank/DDBJ databases">
        <title>Sequencing the genomes of 1000 actinobacteria strains.</title>
        <authorList>
            <person name="Klenk H.-P."/>
        </authorList>
    </citation>
    <scope>NUCLEOTIDE SEQUENCE [LARGE SCALE GENOMIC DNA]</scope>
    <source>
        <strain evidence="1 2">DSM 44969</strain>
    </source>
</reference>
<sequence>MSARIDLPELARHRLTSTGLHGPAGTAQSVVGALTAVQCQDFGPAKWSVGQRAGAGDAEVQSTFDAGGLIRTHVLRPTWHLVLPDDLRWLLELTGPRVEVKNAYYARREGIDDELRLRTLRAVSAALSDGTALTRAELAGQLAADGIELGGVAGSLLLMHAEQQALVCSGPMRGKQHTYMLVDARVPPAAPRQRDEMLAELVHRYLAGHGPATVHDVVWWSSLTVADVRRGLDALGDVVTAVDADGLLAAADAPPPRPGPRVVLVQAYDEYVVGYADPRYREHPDSPATAKHQGSRHVVLLDGRAVGRWRRTTSARSVRIEVTLDVGLHRDEVDELHSAAGDYARHLGLDADVAVAHGTS</sequence>
<dbReference type="InterPro" id="IPR009351">
    <property type="entry name" value="AlkZ-like"/>
</dbReference>